<organism evidence="2 3">
    <name type="scientific">Alternaria alternata</name>
    <name type="common">Alternaria rot fungus</name>
    <name type="synonym">Torula alternata</name>
    <dbReference type="NCBI Taxonomy" id="5599"/>
    <lineage>
        <taxon>Eukaryota</taxon>
        <taxon>Fungi</taxon>
        <taxon>Dikarya</taxon>
        <taxon>Ascomycota</taxon>
        <taxon>Pezizomycotina</taxon>
        <taxon>Dothideomycetes</taxon>
        <taxon>Pleosporomycetidae</taxon>
        <taxon>Pleosporales</taxon>
        <taxon>Pleosporineae</taxon>
        <taxon>Pleosporaceae</taxon>
        <taxon>Alternaria</taxon>
        <taxon>Alternaria sect. Alternaria</taxon>
        <taxon>Alternaria alternata complex</taxon>
    </lineage>
</organism>
<accession>A0A4Q4NA52</accession>
<evidence type="ECO:0000313" key="3">
    <source>
        <dbReference type="Proteomes" id="UP000291422"/>
    </source>
</evidence>
<dbReference type="InterPro" id="IPR050863">
    <property type="entry name" value="CenT-Element_Derived"/>
</dbReference>
<dbReference type="PANTHER" id="PTHR19303">
    <property type="entry name" value="TRANSPOSON"/>
    <property type="match status" value="1"/>
</dbReference>
<feature type="domain" description="DDE-1" evidence="1">
    <location>
        <begin position="95"/>
        <end position="235"/>
    </location>
</feature>
<dbReference type="Pfam" id="PF03184">
    <property type="entry name" value="DDE_1"/>
    <property type="match status" value="1"/>
</dbReference>
<evidence type="ECO:0000259" key="1">
    <source>
        <dbReference type="Pfam" id="PF03184"/>
    </source>
</evidence>
<reference evidence="3" key="1">
    <citation type="journal article" date="2019" name="bioRxiv">
        <title>Genomics, evolutionary history and diagnostics of the Alternaria alternata species group including apple and Asian pear pathotypes.</title>
        <authorList>
            <person name="Armitage A.D."/>
            <person name="Cockerton H.M."/>
            <person name="Sreenivasaprasad S."/>
            <person name="Woodhall J.W."/>
            <person name="Lane C.R."/>
            <person name="Harrison R.J."/>
            <person name="Clarkson J.P."/>
        </authorList>
    </citation>
    <scope>NUCLEOTIDE SEQUENCE [LARGE SCALE GENOMIC DNA]</scope>
    <source>
        <strain evidence="3">FERA 1177</strain>
    </source>
</reference>
<proteinExistence type="predicted"/>
<name>A0A4Q4NA52_ALTAL</name>
<dbReference type="EMBL" id="PDXD01000023">
    <property type="protein sequence ID" value="RYN72889.1"/>
    <property type="molecule type" value="Genomic_DNA"/>
</dbReference>
<dbReference type="GO" id="GO:0003677">
    <property type="term" value="F:DNA binding"/>
    <property type="evidence" value="ECO:0007669"/>
    <property type="project" value="TreeGrafter"/>
</dbReference>
<dbReference type="PANTHER" id="PTHR19303:SF62">
    <property type="entry name" value="HTH CENPB-TYPE DOMAIN-CONTAINING PROTEIN-RELATED"/>
    <property type="match status" value="1"/>
</dbReference>
<dbReference type="AlphaFoldDB" id="A0A4Q4NA52"/>
<sequence>MADALLAARGQDPPPQPVGKNWVKFNSQRAQCEDPAVIAAWFKLVAETRQTYGVLDQDIYNFNKTRFAIGVAATSKVVTSSDRVGRAVTIQPGNREWVTAIECINASGWCLPLFVILSGKAHQSSWYQGLPLNWTVAVSDNGWTTDQLGVEWVKHFNQHTAARTAGVYRLLVLDGHSSHATPEFDQYCADNKIITLCMPPHTSHLLQPLDVRPLKRAYGREVEELARQGVYHVDKIDFLAAYTRIRPIVFTQQNIQAGFQATGLVPPCPDCVLSSLTVARTPSPPQTTTDNNAAAQAAEQTETPHTVAEIQQQVRYLQERLQQQPESPTSVAIRQLAKSAQLAMQSAAILAEENRKLRAENQRQQQKHSQQR</sequence>
<dbReference type="GO" id="GO:0005634">
    <property type="term" value="C:nucleus"/>
    <property type="evidence" value="ECO:0007669"/>
    <property type="project" value="TreeGrafter"/>
</dbReference>
<dbReference type="Proteomes" id="UP000291422">
    <property type="component" value="Unassembled WGS sequence"/>
</dbReference>
<comment type="caution">
    <text evidence="2">The sequence shown here is derived from an EMBL/GenBank/DDBJ whole genome shotgun (WGS) entry which is preliminary data.</text>
</comment>
<gene>
    <name evidence="2" type="ORF">AA0117_g8177</name>
</gene>
<dbReference type="InterPro" id="IPR004875">
    <property type="entry name" value="DDE_SF_endonuclease_dom"/>
</dbReference>
<protein>
    <recommendedName>
        <fullName evidence="1">DDE-1 domain-containing protein</fullName>
    </recommendedName>
</protein>
<evidence type="ECO:0000313" key="2">
    <source>
        <dbReference type="EMBL" id="RYN72889.1"/>
    </source>
</evidence>